<dbReference type="Proteomes" id="UP000290287">
    <property type="component" value="Unassembled WGS sequence"/>
</dbReference>
<dbReference type="SUPFAM" id="SSF56935">
    <property type="entry name" value="Porins"/>
    <property type="match status" value="1"/>
</dbReference>
<evidence type="ECO:0000256" key="2">
    <source>
        <dbReference type="ARBA" id="ARBA00022729"/>
    </source>
</evidence>
<evidence type="ECO:0000259" key="5">
    <source>
        <dbReference type="Pfam" id="PF13609"/>
    </source>
</evidence>
<name>A0A4Q0YME1_9GAMM</name>
<sequence length="343" mass="36114">MNKKFLAVAIPAALFAGSVSAYDVVTSDSTTVALSGEVGVKHTTTTGATESSVNEVTGGAAVLNVNVKHSVNDSIDALGAIKFEMTSTGDDEVKATGRYFGLSFVGGEHVVKFGSVDHAGTVGLSHLKDGDDEVFPVDGSKVLRYTFTNDSLTFDASHSERAAGVDDANATAVKAVTSFENIEFTVGHSQRAKFVQTGEETDTVSGVIAEVDFAPVTLTATYSVGATEGSKEQDDTLVKGAVDYQVNDDLELSASYAVQDTEFKNAADTDKKTAKVGAEYVMDAWTFNADLTDVADVSTEALLKAEYKFTDQFKANASAKTTSFEEANKESAGEFIVGATLTW</sequence>
<feature type="signal peptide" evidence="4">
    <location>
        <begin position="1"/>
        <end position="21"/>
    </location>
</feature>
<accession>A0A4Q0YME1</accession>
<dbReference type="GO" id="GO:0015288">
    <property type="term" value="F:porin activity"/>
    <property type="evidence" value="ECO:0007669"/>
    <property type="project" value="InterPro"/>
</dbReference>
<feature type="chain" id="PRO_5020377531" description="Porin domain-containing protein" evidence="4">
    <location>
        <begin position="22"/>
        <end position="343"/>
    </location>
</feature>
<dbReference type="InterPro" id="IPR023614">
    <property type="entry name" value="Porin_dom_sf"/>
</dbReference>
<dbReference type="PANTHER" id="PTHR34501:SF2">
    <property type="entry name" value="OUTER MEMBRANE PORIN F-RELATED"/>
    <property type="match status" value="1"/>
</dbReference>
<dbReference type="EMBL" id="PEIB01000028">
    <property type="protein sequence ID" value="RXJ72012.1"/>
    <property type="molecule type" value="Genomic_DNA"/>
</dbReference>
<feature type="domain" description="Porin" evidence="5">
    <location>
        <begin position="12"/>
        <end position="282"/>
    </location>
</feature>
<dbReference type="Pfam" id="PF13609">
    <property type="entry name" value="Porin_4"/>
    <property type="match status" value="1"/>
</dbReference>
<evidence type="ECO:0000256" key="1">
    <source>
        <dbReference type="ARBA" id="ARBA00004571"/>
    </source>
</evidence>
<protein>
    <recommendedName>
        <fullName evidence="5">Porin domain-containing protein</fullName>
    </recommendedName>
</protein>
<comment type="caution">
    <text evidence="6">The sequence shown here is derived from an EMBL/GenBank/DDBJ whole genome shotgun (WGS) entry which is preliminary data.</text>
</comment>
<organism evidence="6 7">
    <name type="scientific">Veronia nyctiphanis</name>
    <dbReference type="NCBI Taxonomy" id="1278244"/>
    <lineage>
        <taxon>Bacteria</taxon>
        <taxon>Pseudomonadati</taxon>
        <taxon>Pseudomonadota</taxon>
        <taxon>Gammaproteobacteria</taxon>
        <taxon>Vibrionales</taxon>
        <taxon>Vibrionaceae</taxon>
        <taxon>Veronia</taxon>
    </lineage>
</organism>
<dbReference type="Gene3D" id="2.40.160.10">
    <property type="entry name" value="Porin"/>
    <property type="match status" value="1"/>
</dbReference>
<dbReference type="InterPro" id="IPR033900">
    <property type="entry name" value="Gram_neg_porin_domain"/>
</dbReference>
<dbReference type="AlphaFoldDB" id="A0A4Q0YME1"/>
<evidence type="ECO:0000313" key="6">
    <source>
        <dbReference type="EMBL" id="RXJ72012.1"/>
    </source>
</evidence>
<keyword evidence="2 4" id="KW-0732">Signal</keyword>
<dbReference type="RefSeq" id="WP_129123501.1">
    <property type="nucleotide sequence ID" value="NZ_PEIB01000028.1"/>
</dbReference>
<gene>
    <name evidence="6" type="ORF">CS022_18625</name>
</gene>
<evidence type="ECO:0000313" key="7">
    <source>
        <dbReference type="Proteomes" id="UP000290287"/>
    </source>
</evidence>
<dbReference type="PANTHER" id="PTHR34501">
    <property type="entry name" value="PROTEIN YDDL-RELATED"/>
    <property type="match status" value="1"/>
</dbReference>
<keyword evidence="7" id="KW-1185">Reference proteome</keyword>
<proteinExistence type="predicted"/>
<dbReference type="GO" id="GO:0009279">
    <property type="term" value="C:cell outer membrane"/>
    <property type="evidence" value="ECO:0007669"/>
    <property type="project" value="UniProtKB-SubCell"/>
</dbReference>
<evidence type="ECO:0000256" key="3">
    <source>
        <dbReference type="ARBA" id="ARBA00023136"/>
    </source>
</evidence>
<comment type="subcellular location">
    <subcellularLocation>
        <location evidence="1">Cell outer membrane</location>
        <topology evidence="1">Multi-pass membrane protein</topology>
    </subcellularLocation>
</comment>
<keyword evidence="3" id="KW-0472">Membrane</keyword>
<evidence type="ECO:0000256" key="4">
    <source>
        <dbReference type="SAM" id="SignalP"/>
    </source>
</evidence>
<reference evidence="6 7" key="1">
    <citation type="submission" date="2017-10" db="EMBL/GenBank/DDBJ databases">
        <title>Nyctiphanis sp. nov., isolated from the stomach of the euphausiid Nyctiphanes simplex (Hansen, 1911) in the Gulf of California.</title>
        <authorList>
            <person name="Gomez-Gil B."/>
            <person name="Aguilar-Mendez M."/>
            <person name="Lopez-Cortes A."/>
            <person name="Gomez-Gutierrez J."/>
            <person name="Roque A."/>
            <person name="Lang E."/>
            <person name="Gonzalez-Castillo A."/>
        </authorList>
    </citation>
    <scope>NUCLEOTIDE SEQUENCE [LARGE SCALE GENOMIC DNA]</scope>
    <source>
        <strain evidence="6 7">CAIM 600</strain>
    </source>
</reference>
<dbReference type="OrthoDB" id="784582at2"/>
<dbReference type="InterPro" id="IPR050298">
    <property type="entry name" value="Gram-neg_bact_OMP"/>
</dbReference>